<dbReference type="AlphaFoldDB" id="A0A1X0QFW4"/>
<evidence type="ECO:0000313" key="2">
    <source>
        <dbReference type="Proteomes" id="UP000192501"/>
    </source>
</evidence>
<organism evidence="1 2">
    <name type="scientific">Hepatospora eriocheir</name>
    <dbReference type="NCBI Taxonomy" id="1081669"/>
    <lineage>
        <taxon>Eukaryota</taxon>
        <taxon>Fungi</taxon>
        <taxon>Fungi incertae sedis</taxon>
        <taxon>Microsporidia</taxon>
        <taxon>Hepatosporidae</taxon>
        <taxon>Hepatospora</taxon>
    </lineage>
</organism>
<dbReference type="VEuPathDB" id="MicrosporidiaDB:A0H76_2121"/>
<dbReference type="VEuPathDB" id="MicrosporidiaDB:HERIO_2563"/>
<dbReference type="EMBL" id="LTAI01000536">
    <property type="protein sequence ID" value="ORD98652.1"/>
    <property type="molecule type" value="Genomic_DNA"/>
</dbReference>
<evidence type="ECO:0000313" key="1">
    <source>
        <dbReference type="EMBL" id="ORD98652.1"/>
    </source>
</evidence>
<name>A0A1X0QFW4_9MICR</name>
<accession>A0A1X0QFW4</accession>
<dbReference type="Proteomes" id="UP000192501">
    <property type="component" value="Unassembled WGS sequence"/>
</dbReference>
<protein>
    <submittedName>
        <fullName evidence="1">Uncharacterized protein</fullName>
    </submittedName>
</protein>
<sequence>MIYQQSNSQITKDTLFNDLPLQMKQAVIELKNLSEFKLEKSVFPPLIDFSEFHIPESNRISEQFLTIVNNVEFLEKNSNAKFDVKSNYYKDVKDHNKFADIYAKNITNNKPIEELEKTINLIEDRHMKMTREFKK</sequence>
<comment type="caution">
    <text evidence="1">The sequence shown here is derived from an EMBL/GenBank/DDBJ whole genome shotgun (WGS) entry which is preliminary data.</text>
</comment>
<gene>
    <name evidence="1" type="ORF">A0H76_2121</name>
</gene>
<proteinExistence type="predicted"/>
<reference evidence="1 2" key="1">
    <citation type="journal article" date="2017" name="Environ. Microbiol.">
        <title>Decay of the glycolytic pathway and adaptation to intranuclear parasitism within Enterocytozoonidae microsporidia.</title>
        <authorList>
            <person name="Wiredu Boakye D."/>
            <person name="Jaroenlak P."/>
            <person name="Prachumwat A."/>
            <person name="Williams T.A."/>
            <person name="Bateman K.S."/>
            <person name="Itsathitphaisarn O."/>
            <person name="Sritunyalucksana K."/>
            <person name="Paszkiewicz K.H."/>
            <person name="Moore K.A."/>
            <person name="Stentiford G.D."/>
            <person name="Williams B.A."/>
        </authorList>
    </citation>
    <scope>NUCLEOTIDE SEQUENCE [LARGE SCALE GENOMIC DNA]</scope>
    <source>
        <strain evidence="2">canceri</strain>
    </source>
</reference>